<accession>A0A078L603</accession>
<dbReference type="OrthoDB" id="1551210at2"/>
<name>A0A078L603_9GAMM</name>
<dbReference type="Pfam" id="PF13340">
    <property type="entry name" value="DUF4096"/>
    <property type="match status" value="1"/>
</dbReference>
<reference evidence="2 3" key="1">
    <citation type="submission" date="2014-06" db="EMBL/GenBank/DDBJ databases">
        <authorList>
            <person name="Urmite Genomes Urmite Genomes"/>
        </authorList>
    </citation>
    <scope>NUCLEOTIDE SEQUENCE [LARGE SCALE GENOMIC DNA]</scope>
</reference>
<sequence>MSGRFVGLSDVEWLLFSDVLDVKTKKRSRGMPAVSPRKVLNTLLYILISGCRWCDVPQNEIFASKSSSHRWLTRWEADGTLESLRHRILEIASANGLIRWEHGAVDGSFSPWQRRR</sequence>
<dbReference type="InterPro" id="IPR025161">
    <property type="entry name" value="IS402-like_dom"/>
</dbReference>
<evidence type="ECO:0000313" key="2">
    <source>
        <dbReference type="EMBL" id="CDZ79489.1"/>
    </source>
</evidence>
<gene>
    <name evidence="2" type="ORF">BN59_03807</name>
</gene>
<dbReference type="Proteomes" id="UP000044071">
    <property type="component" value="Unassembled WGS sequence"/>
</dbReference>
<dbReference type="eggNOG" id="COG3293">
    <property type="taxonomic scope" value="Bacteria"/>
</dbReference>
<dbReference type="RefSeq" id="WP_081935210.1">
    <property type="nucleotide sequence ID" value="NZ_CCVW01000005.1"/>
</dbReference>
<evidence type="ECO:0000313" key="3">
    <source>
        <dbReference type="Proteomes" id="UP000044071"/>
    </source>
</evidence>
<dbReference type="EMBL" id="CCSB01000005">
    <property type="protein sequence ID" value="CDZ79489.1"/>
    <property type="molecule type" value="Genomic_DNA"/>
</dbReference>
<protein>
    <recommendedName>
        <fullName evidence="1">Insertion element IS402-like domain-containing protein</fullName>
    </recommendedName>
</protein>
<proteinExistence type="predicted"/>
<keyword evidence="3" id="KW-1185">Reference proteome</keyword>
<feature type="domain" description="Insertion element IS402-like" evidence="1">
    <location>
        <begin position="8"/>
        <end position="84"/>
    </location>
</feature>
<dbReference type="AlphaFoldDB" id="A0A078L603"/>
<organism evidence="2 3">
    <name type="scientific">Legionella massiliensis</name>
    <dbReference type="NCBI Taxonomy" id="1034943"/>
    <lineage>
        <taxon>Bacteria</taxon>
        <taxon>Pseudomonadati</taxon>
        <taxon>Pseudomonadota</taxon>
        <taxon>Gammaproteobacteria</taxon>
        <taxon>Legionellales</taxon>
        <taxon>Legionellaceae</taxon>
        <taxon>Legionella</taxon>
    </lineage>
</organism>
<evidence type="ECO:0000259" key="1">
    <source>
        <dbReference type="Pfam" id="PF13340"/>
    </source>
</evidence>
<dbReference type="STRING" id="1034943.BN59_03807"/>